<keyword evidence="6" id="KW-0067">ATP-binding</keyword>
<comment type="pathway">
    <text evidence="9">Isoprenoid biosynthesis; isopentenyl diphosphate biosynthesis via mevalonate pathway; isopentenyl diphosphate from (R)-mevalonate: step 1/3.</text>
</comment>
<dbReference type="InterPro" id="IPR013750">
    <property type="entry name" value="GHMP_kinase_C_dom"/>
</dbReference>
<dbReference type="PANTHER" id="PTHR43290">
    <property type="entry name" value="MEVALONATE KINASE"/>
    <property type="match status" value="1"/>
</dbReference>
<feature type="compositionally biased region" description="Low complexity" evidence="10">
    <location>
        <begin position="10"/>
        <end position="19"/>
    </location>
</feature>
<organism evidence="13 14">
    <name type="scientific">Streptomyces yunnanensis</name>
    <dbReference type="NCBI Taxonomy" id="156453"/>
    <lineage>
        <taxon>Bacteria</taxon>
        <taxon>Bacillati</taxon>
        <taxon>Actinomycetota</taxon>
        <taxon>Actinomycetes</taxon>
        <taxon>Kitasatosporales</taxon>
        <taxon>Streptomycetaceae</taxon>
        <taxon>Streptomyces</taxon>
    </lineage>
</organism>
<dbReference type="PRINTS" id="PR00959">
    <property type="entry name" value="MEVGALKINASE"/>
</dbReference>
<protein>
    <submittedName>
        <fullName evidence="13">Galactokinase</fullName>
    </submittedName>
</protein>
<keyword evidence="2" id="KW-0444">Lipid biosynthesis</keyword>
<dbReference type="InterPro" id="IPR020568">
    <property type="entry name" value="Ribosomal_Su5_D2-typ_SF"/>
</dbReference>
<accession>A0ABY8A3N3</accession>
<reference evidence="13 14" key="1">
    <citation type="submission" date="2022-03" db="EMBL/GenBank/DDBJ databases">
        <title>Streptomyces yunnanensis P86,complete genome.</title>
        <authorList>
            <person name="Chen S."/>
            <person name="Zhang Q."/>
        </authorList>
    </citation>
    <scope>NUCLEOTIDE SEQUENCE [LARGE SCALE GENOMIC DNA]</scope>
    <source>
        <strain evidence="13 14">P86</strain>
    </source>
</reference>
<evidence type="ECO:0000256" key="3">
    <source>
        <dbReference type="ARBA" id="ARBA00022679"/>
    </source>
</evidence>
<keyword evidence="3" id="KW-0808">Transferase</keyword>
<dbReference type="SUPFAM" id="SSF55060">
    <property type="entry name" value="GHMP Kinase, C-terminal domain"/>
    <property type="match status" value="1"/>
</dbReference>
<keyword evidence="4" id="KW-0547">Nucleotide-binding</keyword>
<dbReference type="Gene3D" id="3.30.70.890">
    <property type="entry name" value="GHMP kinase, C-terminal domain"/>
    <property type="match status" value="1"/>
</dbReference>
<evidence type="ECO:0000256" key="4">
    <source>
        <dbReference type="ARBA" id="ARBA00022741"/>
    </source>
</evidence>
<dbReference type="SUPFAM" id="SSF54211">
    <property type="entry name" value="Ribosomal protein S5 domain 2-like"/>
    <property type="match status" value="1"/>
</dbReference>
<proteinExistence type="predicted"/>
<evidence type="ECO:0000259" key="12">
    <source>
        <dbReference type="Pfam" id="PF08544"/>
    </source>
</evidence>
<evidence type="ECO:0000256" key="5">
    <source>
        <dbReference type="ARBA" id="ARBA00022777"/>
    </source>
</evidence>
<keyword evidence="14" id="KW-1185">Reference proteome</keyword>
<dbReference type="InterPro" id="IPR006205">
    <property type="entry name" value="Mev_gal_kin"/>
</dbReference>
<keyword evidence="8" id="KW-0443">Lipid metabolism</keyword>
<evidence type="ECO:0000256" key="9">
    <source>
        <dbReference type="ARBA" id="ARBA00029438"/>
    </source>
</evidence>
<sequence length="350" mass="35603">MNAPTRASGAEDGAAAPRGGPAGGAVVPCRACLSGEDLDWLGGRSVSLALDLTTSVTVRPPGARPPAGAAPDGGAGAWAGEVWTFLRRRLPGLGPRPPVVTARSEAPAASGLSSSTALIVALFRAFTEAAVPVAGDAGGWSVPARTLAQWAYEFEFAIFNGGGMDHLAVIAGGLLLLDGRTTGLPEIAQRADFPDEWAVVVLDSATRKDTSDHIRSVRAQLAAGDARLAAYRERTDAASAAVWEAVRGRDLSALGAAMSRAHRAMRDLQGMSTPLLEELRSLALRAADLPLKLSGAGGGGALVGVCPAADQAEVVARLRRALGPAHPRARVIPARAAAGLAPEIAAAPAP</sequence>
<dbReference type="InterPro" id="IPR014721">
    <property type="entry name" value="Ribsml_uS5_D2-typ_fold_subgr"/>
</dbReference>
<dbReference type="Proteomes" id="UP001218629">
    <property type="component" value="Chromosome"/>
</dbReference>
<name>A0ABY8A3N3_9ACTN</name>
<evidence type="ECO:0000313" key="14">
    <source>
        <dbReference type="Proteomes" id="UP001218629"/>
    </source>
</evidence>
<feature type="region of interest" description="Disordered" evidence="10">
    <location>
        <begin position="1"/>
        <end position="22"/>
    </location>
</feature>
<gene>
    <name evidence="13" type="ORF">MOV08_03745</name>
</gene>
<keyword evidence="7" id="KW-0460">Magnesium</keyword>
<evidence type="ECO:0000256" key="10">
    <source>
        <dbReference type="SAM" id="MobiDB-lite"/>
    </source>
</evidence>
<evidence type="ECO:0000256" key="8">
    <source>
        <dbReference type="ARBA" id="ARBA00023098"/>
    </source>
</evidence>
<evidence type="ECO:0000256" key="1">
    <source>
        <dbReference type="ARBA" id="ARBA00022490"/>
    </source>
</evidence>
<dbReference type="Pfam" id="PF00288">
    <property type="entry name" value="GHMP_kinases_N"/>
    <property type="match status" value="1"/>
</dbReference>
<dbReference type="InterPro" id="IPR006204">
    <property type="entry name" value="GHMP_kinase_N_dom"/>
</dbReference>
<dbReference type="EMBL" id="CP095749">
    <property type="protein sequence ID" value="WEB38505.1"/>
    <property type="molecule type" value="Genomic_DNA"/>
</dbReference>
<dbReference type="PANTHER" id="PTHR43290:SF2">
    <property type="entry name" value="MEVALONATE KINASE"/>
    <property type="match status" value="1"/>
</dbReference>
<dbReference type="RefSeq" id="WP_275306215.1">
    <property type="nucleotide sequence ID" value="NZ_CP095749.1"/>
</dbReference>
<dbReference type="InterPro" id="IPR036554">
    <property type="entry name" value="GHMP_kinase_C_sf"/>
</dbReference>
<evidence type="ECO:0000256" key="2">
    <source>
        <dbReference type="ARBA" id="ARBA00022516"/>
    </source>
</evidence>
<keyword evidence="1" id="KW-0963">Cytoplasm</keyword>
<feature type="domain" description="GHMP kinase N-terminal" evidence="11">
    <location>
        <begin position="85"/>
        <end position="173"/>
    </location>
</feature>
<keyword evidence="5" id="KW-0418">Kinase</keyword>
<evidence type="ECO:0000313" key="13">
    <source>
        <dbReference type="EMBL" id="WEB38505.1"/>
    </source>
</evidence>
<dbReference type="Pfam" id="PF08544">
    <property type="entry name" value="GHMP_kinases_C"/>
    <property type="match status" value="1"/>
</dbReference>
<evidence type="ECO:0000259" key="11">
    <source>
        <dbReference type="Pfam" id="PF00288"/>
    </source>
</evidence>
<feature type="domain" description="GHMP kinase C-terminal" evidence="12">
    <location>
        <begin position="244"/>
        <end position="321"/>
    </location>
</feature>
<dbReference type="Gene3D" id="3.30.230.10">
    <property type="match status" value="1"/>
</dbReference>
<evidence type="ECO:0000256" key="6">
    <source>
        <dbReference type="ARBA" id="ARBA00022840"/>
    </source>
</evidence>
<evidence type="ECO:0000256" key="7">
    <source>
        <dbReference type="ARBA" id="ARBA00022842"/>
    </source>
</evidence>